<gene>
    <name evidence="2" type="ORF">F5878DRAFT_647936</name>
</gene>
<name>A0AA38U2K2_9AGAR</name>
<dbReference type="Proteomes" id="UP001163846">
    <property type="component" value="Unassembled WGS sequence"/>
</dbReference>
<feature type="non-terminal residue" evidence="2">
    <location>
        <position position="354"/>
    </location>
</feature>
<comment type="caution">
    <text evidence="2">The sequence shown here is derived from an EMBL/GenBank/DDBJ whole genome shotgun (WGS) entry which is preliminary data.</text>
</comment>
<dbReference type="EMBL" id="MU807799">
    <property type="protein sequence ID" value="KAJ3831106.1"/>
    <property type="molecule type" value="Genomic_DNA"/>
</dbReference>
<evidence type="ECO:0000256" key="1">
    <source>
        <dbReference type="SAM" id="MobiDB-lite"/>
    </source>
</evidence>
<organism evidence="2 3">
    <name type="scientific">Lentinula raphanica</name>
    <dbReference type="NCBI Taxonomy" id="153919"/>
    <lineage>
        <taxon>Eukaryota</taxon>
        <taxon>Fungi</taxon>
        <taxon>Dikarya</taxon>
        <taxon>Basidiomycota</taxon>
        <taxon>Agaricomycotina</taxon>
        <taxon>Agaricomycetes</taxon>
        <taxon>Agaricomycetidae</taxon>
        <taxon>Agaricales</taxon>
        <taxon>Marasmiineae</taxon>
        <taxon>Omphalotaceae</taxon>
        <taxon>Lentinula</taxon>
    </lineage>
</organism>
<evidence type="ECO:0000313" key="2">
    <source>
        <dbReference type="EMBL" id="KAJ3831106.1"/>
    </source>
</evidence>
<feature type="region of interest" description="Disordered" evidence="1">
    <location>
        <begin position="1"/>
        <end position="44"/>
    </location>
</feature>
<evidence type="ECO:0000313" key="3">
    <source>
        <dbReference type="Proteomes" id="UP001163846"/>
    </source>
</evidence>
<reference evidence="2" key="1">
    <citation type="submission" date="2022-08" db="EMBL/GenBank/DDBJ databases">
        <authorList>
            <consortium name="DOE Joint Genome Institute"/>
            <person name="Min B."/>
            <person name="Riley R."/>
            <person name="Sierra-Patev S."/>
            <person name="Naranjo-Ortiz M."/>
            <person name="Looney B."/>
            <person name="Konkel Z."/>
            <person name="Slot J.C."/>
            <person name="Sakamoto Y."/>
            <person name="Steenwyk J.L."/>
            <person name="Rokas A."/>
            <person name="Carro J."/>
            <person name="Camarero S."/>
            <person name="Ferreira P."/>
            <person name="Molpeceres G."/>
            <person name="Ruiz-Duenas F.J."/>
            <person name="Serrano A."/>
            <person name="Henrissat B."/>
            <person name="Drula E."/>
            <person name="Hughes K.W."/>
            <person name="Mata J.L."/>
            <person name="Ishikawa N.K."/>
            <person name="Vargas-Isla R."/>
            <person name="Ushijima S."/>
            <person name="Smith C.A."/>
            <person name="Ahrendt S."/>
            <person name="Andreopoulos W."/>
            <person name="He G."/>
            <person name="Labutti K."/>
            <person name="Lipzen A."/>
            <person name="Ng V."/>
            <person name="Sandor L."/>
            <person name="Barry K."/>
            <person name="Martinez A.T."/>
            <person name="Xiao Y."/>
            <person name="Gibbons J.G."/>
            <person name="Terashima K."/>
            <person name="Hibbett D.S."/>
            <person name="Grigoriev I.V."/>
        </authorList>
    </citation>
    <scope>NUCLEOTIDE SEQUENCE</scope>
    <source>
        <strain evidence="2">TFB9207</strain>
    </source>
</reference>
<accession>A0AA38U2K2</accession>
<sequence>MRCADNTVSLVDKPAMGKRSARDSEPAQSDPEVEMESVAKTPLRKKVKKDNKEDAFLKEVAKVAKSFATKLGVPGEIVLAQKWLTRNTLAADLHKESVVLGLRVLVAANGANVVEKGGKKMNLAEADGVVVFLAEAFGITGLRMLEKVYRDVPRNSPTLHAKFFVLHLPLNAAKAITLPKGFWMVTSDVAVQFLSLDPATVSPLPPLWLELRGVPHQVNSVGTFVKAIHVRNTVREGYSISGRVSVQGTPTDIWYAAVDVEEPDDEDGERENLLSSFVSNGYGFTSVTEGPFTVDVLVASECRYCGEVGHSHHACSHYAALRSGVIPAIKWFSEMQARVAEIQPNAEAGPSTQQ</sequence>
<protein>
    <submittedName>
        <fullName evidence="2">Uncharacterized protein</fullName>
    </submittedName>
</protein>
<keyword evidence="3" id="KW-1185">Reference proteome</keyword>
<proteinExistence type="predicted"/>
<dbReference type="AlphaFoldDB" id="A0AA38U2K2"/>